<dbReference type="Gene3D" id="3.40.190.170">
    <property type="entry name" value="Bacterial extracellular solute-binding protein, family 7"/>
    <property type="match status" value="1"/>
</dbReference>
<dbReference type="AlphaFoldDB" id="A0ABD5SMY1"/>
<keyword evidence="1" id="KW-0732">Signal</keyword>
<protein>
    <submittedName>
        <fullName evidence="2">TRAP transporter substrate-binding protein</fullName>
    </submittedName>
</protein>
<dbReference type="EMBL" id="JBHSWV010000081">
    <property type="protein sequence ID" value="MFC6764440.1"/>
    <property type="molecule type" value="Genomic_DNA"/>
</dbReference>
<comment type="caution">
    <text evidence="2">The sequence shown here is derived from an EMBL/GenBank/DDBJ whole genome shotgun (WGS) entry which is preliminary data.</text>
</comment>
<organism evidence="2 3">
    <name type="scientific">Natrinema soli</name>
    <dbReference type="NCBI Taxonomy" id="1930624"/>
    <lineage>
        <taxon>Archaea</taxon>
        <taxon>Methanobacteriati</taxon>
        <taxon>Methanobacteriota</taxon>
        <taxon>Stenosarchaea group</taxon>
        <taxon>Halobacteria</taxon>
        <taxon>Halobacteriales</taxon>
        <taxon>Natrialbaceae</taxon>
        <taxon>Natrinema</taxon>
    </lineage>
</organism>
<evidence type="ECO:0000256" key="1">
    <source>
        <dbReference type="ARBA" id="ARBA00022729"/>
    </source>
</evidence>
<evidence type="ECO:0000313" key="2">
    <source>
        <dbReference type="EMBL" id="MFC6764440.1"/>
    </source>
</evidence>
<dbReference type="Pfam" id="PF03480">
    <property type="entry name" value="DctP"/>
    <property type="match status" value="1"/>
</dbReference>
<sequence length="315" mass="35213">MSTDSNSLSFASGWSENDWRSEAVERHFMDRVNEHADEEVEWEYHPDQQLGGFEEMHQLVQGGSVDMAITLPPYLPGSYQLSEVGLIPGLVTDQKSASESFWRLLSPEQDGTLFEEEFEPNGLRPVMASQVYPAELCMGSERIETIDEVEGKLIRTSGSIGEWTVNAMGASPVTMSGSEVYNALDQGTIEGTISPLTVLNSSSQHEVINYMTEDLKIQSFPEVYSMNVDSWNNLSDGTQEAFITAADEVITNRHDAMMDKVESDREAIGDSIEYYSVDDPNAWENQLSSVQDRWIESFDDQELAETVLEKFGSEA</sequence>
<dbReference type="Proteomes" id="UP001596383">
    <property type="component" value="Unassembled WGS sequence"/>
</dbReference>
<dbReference type="NCBIfam" id="NF037995">
    <property type="entry name" value="TRAP_S1"/>
    <property type="match status" value="1"/>
</dbReference>
<dbReference type="InterPro" id="IPR038404">
    <property type="entry name" value="TRAP_DctP_sf"/>
</dbReference>
<reference evidence="2 3" key="1">
    <citation type="journal article" date="2019" name="Int. J. Syst. Evol. Microbiol.">
        <title>The Global Catalogue of Microorganisms (GCM) 10K type strain sequencing project: providing services to taxonomists for standard genome sequencing and annotation.</title>
        <authorList>
            <consortium name="The Broad Institute Genomics Platform"/>
            <consortium name="The Broad Institute Genome Sequencing Center for Infectious Disease"/>
            <person name="Wu L."/>
            <person name="Ma J."/>
        </authorList>
    </citation>
    <scope>NUCLEOTIDE SEQUENCE [LARGE SCALE GENOMIC DNA]</scope>
    <source>
        <strain evidence="2 3">LMG 29247</strain>
    </source>
</reference>
<dbReference type="PANTHER" id="PTHR33376">
    <property type="match status" value="1"/>
</dbReference>
<keyword evidence="3" id="KW-1185">Reference proteome</keyword>
<gene>
    <name evidence="2" type="ORF">ACFQE6_05150</name>
</gene>
<dbReference type="InterPro" id="IPR018389">
    <property type="entry name" value="DctP_fam"/>
</dbReference>
<name>A0ABD5SMY1_9EURY</name>
<dbReference type="PANTHER" id="PTHR33376:SF15">
    <property type="entry name" value="BLL6794 PROTEIN"/>
    <property type="match status" value="1"/>
</dbReference>
<evidence type="ECO:0000313" key="3">
    <source>
        <dbReference type="Proteomes" id="UP001596383"/>
    </source>
</evidence>
<proteinExistence type="predicted"/>
<accession>A0ABD5SMY1</accession>